<dbReference type="AlphaFoldDB" id="A0A1I0VDC4"/>
<feature type="transmembrane region" description="Helical" evidence="15">
    <location>
        <begin position="12"/>
        <end position="34"/>
    </location>
</feature>
<keyword evidence="9" id="KW-0443">Lipid metabolism</keyword>
<gene>
    <name evidence="17" type="ORF">SAMN05421867_101317</name>
</gene>
<feature type="transmembrane region" description="Helical" evidence="15">
    <location>
        <begin position="252"/>
        <end position="272"/>
    </location>
</feature>
<keyword evidence="7 15" id="KW-0812">Transmembrane</keyword>
<evidence type="ECO:0000256" key="6">
    <source>
        <dbReference type="ARBA" id="ARBA00022679"/>
    </source>
</evidence>
<dbReference type="PANTHER" id="PTHR34697:SF2">
    <property type="entry name" value="PHOSPHATIDYLGLYCEROL LYSYLTRANSFERASE"/>
    <property type="match status" value="1"/>
</dbReference>
<feature type="transmembrane region" description="Helical" evidence="15">
    <location>
        <begin position="85"/>
        <end position="108"/>
    </location>
</feature>
<feature type="domain" description="Phosphatidylglycerol lysyltransferase C-terminal" evidence="16">
    <location>
        <begin position="452"/>
        <end position="737"/>
    </location>
</feature>
<evidence type="ECO:0000256" key="2">
    <source>
        <dbReference type="ARBA" id="ARBA00008627"/>
    </source>
</evidence>
<protein>
    <recommendedName>
        <fullName evidence="4">Phosphatidylglycerol lysyltransferase</fullName>
        <ecNumber evidence="3">2.3.2.3</ecNumber>
    </recommendedName>
    <alternativeName>
        <fullName evidence="12">Lysylphosphatidylglycerol synthase</fullName>
    </alternativeName>
</protein>
<dbReference type="EC" id="2.3.2.3" evidence="3"/>
<keyword evidence="10 15" id="KW-0472">Membrane</keyword>
<feature type="transmembrane region" description="Helical" evidence="15">
    <location>
        <begin position="129"/>
        <end position="152"/>
    </location>
</feature>
<evidence type="ECO:0000256" key="3">
    <source>
        <dbReference type="ARBA" id="ARBA00012014"/>
    </source>
</evidence>
<feature type="transmembrane region" description="Helical" evidence="15">
    <location>
        <begin position="284"/>
        <end position="304"/>
    </location>
</feature>
<feature type="transmembrane region" description="Helical" evidence="15">
    <location>
        <begin position="158"/>
        <end position="176"/>
    </location>
</feature>
<evidence type="ECO:0000256" key="10">
    <source>
        <dbReference type="ARBA" id="ARBA00023136"/>
    </source>
</evidence>
<organism evidence="17 18">
    <name type="scientific">Cellulomonas marina</name>
    <dbReference type="NCBI Taxonomy" id="988821"/>
    <lineage>
        <taxon>Bacteria</taxon>
        <taxon>Bacillati</taxon>
        <taxon>Actinomycetota</taxon>
        <taxon>Actinomycetes</taxon>
        <taxon>Micrococcales</taxon>
        <taxon>Cellulomonadaceae</taxon>
        <taxon>Cellulomonas</taxon>
    </lineage>
</organism>
<sequence length="818" mass="87249">MEHRLPYRRYAAASFVATAFGNSTGASAVVGAVLRARVYSAWQVPAFAITRIVGFNLVTLGLGFAVLSALGMLTAPDRTGEALRVAPGVAAALGVALLLPVAGYVGWARRGGRAVRWRDWRIDRPSRPLAVAQVVLSTLEVATMAAALWVLLPVGLDVAFVPFAAAFAIATLLGLLSNVPGGIGVFEAALLVLLAGTVDPLVLAPALVAFRIVYYVLPLLVAAVVLVTLEARRGRDETTGSSRSELVQRTGLLTPWVLAVVVAGAGALLVVTGEIPGLVDRLPAHSGPTLSLLGVGLVLLALGLRRRLHEAWLGTVVVLVALTAVCLLVGARVTGLVSLGLLALMVPAAPVFGRRSHVFHHSRGWTWSAVAGGTATTALAWLALHPTDDGQGSWWGLVVGGSHPVSARLVALVALVGLLLAGARLLAPVVPGPATGGEEDLARAEDVVRRFGRASAHLAFTGDKRLLFSAGGDAFLMYQVEGRSWVSMGDPVGDPAQFRELLTTFVERAERHDGRPVLYGVGDALAPTYRELGLGLSKLGEEALIDLGSFGLEGRDRAKMRRWRSINERAGCTVEVVPAEAVPALLPELRAVSEEWLAGRRASEKRFSLGPFDEDYVVRFPVAVVRLEGRVVAFATLWVGDGEGEVAIDLMRQVRTEVPNVMNYLFLEVMLWAKARGYATFSLGMAPLSGLRTDATAPFWDRIGRLVFTHGDAFYNFKGVRHFKECFHPRWEERYVAAPPGPAFPTTMLNVATLIGGGVRGMSAGLRTVDASVVRRLWPAARSRARTRVWARRARSSEPVVPTQRSEAAVEVPADSAA</sequence>
<feature type="transmembrane region" description="Helical" evidence="15">
    <location>
        <begin position="188"/>
        <end position="206"/>
    </location>
</feature>
<evidence type="ECO:0000256" key="15">
    <source>
        <dbReference type="SAM" id="Phobius"/>
    </source>
</evidence>
<keyword evidence="5" id="KW-1003">Cell membrane</keyword>
<dbReference type="RefSeq" id="WP_090030078.1">
    <property type="nucleotide sequence ID" value="NZ_BONM01000003.1"/>
</dbReference>
<dbReference type="GO" id="GO:0050071">
    <property type="term" value="F:phosphatidylglycerol lysyltransferase activity"/>
    <property type="evidence" value="ECO:0007669"/>
    <property type="project" value="UniProtKB-EC"/>
</dbReference>
<feature type="transmembrane region" description="Helical" evidence="15">
    <location>
        <begin position="46"/>
        <end position="73"/>
    </location>
</feature>
<dbReference type="EMBL" id="FOKA01000001">
    <property type="protein sequence ID" value="SFA74047.1"/>
    <property type="molecule type" value="Genomic_DNA"/>
</dbReference>
<evidence type="ECO:0000256" key="4">
    <source>
        <dbReference type="ARBA" id="ARBA00021546"/>
    </source>
</evidence>
<evidence type="ECO:0000256" key="12">
    <source>
        <dbReference type="ARBA" id="ARBA00031899"/>
    </source>
</evidence>
<evidence type="ECO:0000256" key="13">
    <source>
        <dbReference type="ARBA" id="ARBA00047540"/>
    </source>
</evidence>
<feature type="transmembrane region" description="Helical" evidence="15">
    <location>
        <begin position="212"/>
        <end position="231"/>
    </location>
</feature>
<dbReference type="SUPFAM" id="SSF55729">
    <property type="entry name" value="Acyl-CoA N-acyltransferases (Nat)"/>
    <property type="match status" value="1"/>
</dbReference>
<reference evidence="17 18" key="1">
    <citation type="submission" date="2016-10" db="EMBL/GenBank/DDBJ databases">
        <authorList>
            <person name="de Groot N.N."/>
        </authorList>
    </citation>
    <scope>NUCLEOTIDE SEQUENCE [LARGE SCALE GENOMIC DNA]</scope>
    <source>
        <strain evidence="17 18">CGMCC 4.6945</strain>
    </source>
</reference>
<feature type="transmembrane region" description="Helical" evidence="15">
    <location>
        <begin position="311"/>
        <end position="330"/>
    </location>
</feature>
<accession>A0A1I0VDC4</accession>
<evidence type="ECO:0000256" key="1">
    <source>
        <dbReference type="ARBA" id="ARBA00004651"/>
    </source>
</evidence>
<dbReference type="Proteomes" id="UP000199012">
    <property type="component" value="Unassembled WGS sequence"/>
</dbReference>
<proteinExistence type="inferred from homology"/>
<dbReference type="GO" id="GO:0046677">
    <property type="term" value="P:response to antibiotic"/>
    <property type="evidence" value="ECO:0007669"/>
    <property type="project" value="UniProtKB-KW"/>
</dbReference>
<evidence type="ECO:0000259" key="16">
    <source>
        <dbReference type="Pfam" id="PF09924"/>
    </source>
</evidence>
<dbReference type="Pfam" id="PF03706">
    <property type="entry name" value="LPG_synthase_TM"/>
    <property type="match status" value="1"/>
</dbReference>
<evidence type="ECO:0000256" key="11">
    <source>
        <dbReference type="ARBA" id="ARBA00023251"/>
    </source>
</evidence>
<comment type="subcellular location">
    <subcellularLocation>
        <location evidence="1">Cell membrane</location>
        <topology evidence="1">Multi-pass membrane protein</topology>
    </subcellularLocation>
</comment>
<evidence type="ECO:0000313" key="18">
    <source>
        <dbReference type="Proteomes" id="UP000199012"/>
    </source>
</evidence>
<dbReference type="GO" id="GO:0005886">
    <property type="term" value="C:plasma membrane"/>
    <property type="evidence" value="ECO:0007669"/>
    <property type="project" value="UniProtKB-SubCell"/>
</dbReference>
<dbReference type="NCBIfam" id="NF033480">
    <property type="entry name" value="bifunc_MprF"/>
    <property type="match status" value="1"/>
</dbReference>
<comment type="catalytic activity">
    <reaction evidence="13">
        <text>L-lysyl-tRNA(Lys) + a 1,2-diacyl-sn-glycero-3-phospho-(1'-sn-glycerol) = a 1,2-diacyl-sn-glycero-3-phospho-1'-(3'-O-L-lysyl)-sn-glycerol + tRNA(Lys)</text>
        <dbReference type="Rhea" id="RHEA:10668"/>
        <dbReference type="Rhea" id="RHEA-COMP:9696"/>
        <dbReference type="Rhea" id="RHEA-COMP:9697"/>
        <dbReference type="ChEBI" id="CHEBI:64716"/>
        <dbReference type="ChEBI" id="CHEBI:75792"/>
        <dbReference type="ChEBI" id="CHEBI:78442"/>
        <dbReference type="ChEBI" id="CHEBI:78529"/>
        <dbReference type="EC" id="2.3.2.3"/>
    </reaction>
</comment>
<dbReference type="OrthoDB" id="594838at2"/>
<dbReference type="InterPro" id="IPR051211">
    <property type="entry name" value="PG_lysyltransferase"/>
</dbReference>
<keyword evidence="8 15" id="KW-1133">Transmembrane helix</keyword>
<dbReference type="GO" id="GO:0006629">
    <property type="term" value="P:lipid metabolic process"/>
    <property type="evidence" value="ECO:0007669"/>
    <property type="project" value="UniProtKB-KW"/>
</dbReference>
<feature type="transmembrane region" description="Helical" evidence="15">
    <location>
        <begin position="365"/>
        <end position="385"/>
    </location>
</feature>
<evidence type="ECO:0000256" key="7">
    <source>
        <dbReference type="ARBA" id="ARBA00022692"/>
    </source>
</evidence>
<keyword evidence="18" id="KW-1185">Reference proteome</keyword>
<feature type="region of interest" description="Disordered" evidence="14">
    <location>
        <begin position="792"/>
        <end position="818"/>
    </location>
</feature>
<comment type="similarity">
    <text evidence="2">Belongs to the LPG synthase family.</text>
</comment>
<evidence type="ECO:0000256" key="14">
    <source>
        <dbReference type="SAM" id="MobiDB-lite"/>
    </source>
</evidence>
<dbReference type="InterPro" id="IPR016181">
    <property type="entry name" value="Acyl_CoA_acyltransferase"/>
</dbReference>
<keyword evidence="6" id="KW-0808">Transferase</keyword>
<dbReference type="PANTHER" id="PTHR34697">
    <property type="entry name" value="PHOSPHATIDYLGLYCEROL LYSYLTRANSFERASE"/>
    <property type="match status" value="1"/>
</dbReference>
<feature type="transmembrane region" description="Helical" evidence="15">
    <location>
        <begin position="405"/>
        <end position="427"/>
    </location>
</feature>
<dbReference type="GO" id="GO:0055091">
    <property type="term" value="P:phospholipid homeostasis"/>
    <property type="evidence" value="ECO:0007669"/>
    <property type="project" value="TreeGrafter"/>
</dbReference>
<dbReference type="STRING" id="988821.SAMN05421867_101317"/>
<dbReference type="InterPro" id="IPR022791">
    <property type="entry name" value="L-PG_synthase/AglD"/>
</dbReference>
<dbReference type="InterPro" id="IPR024320">
    <property type="entry name" value="LPG_synthase_C"/>
</dbReference>
<evidence type="ECO:0000256" key="9">
    <source>
        <dbReference type="ARBA" id="ARBA00023098"/>
    </source>
</evidence>
<keyword evidence="11" id="KW-0046">Antibiotic resistance</keyword>
<dbReference type="Pfam" id="PF09924">
    <property type="entry name" value="LPG_synthase_C"/>
    <property type="match status" value="1"/>
</dbReference>
<evidence type="ECO:0000256" key="5">
    <source>
        <dbReference type="ARBA" id="ARBA00022475"/>
    </source>
</evidence>
<name>A0A1I0VDC4_9CELL</name>
<evidence type="ECO:0000313" key="17">
    <source>
        <dbReference type="EMBL" id="SFA74047.1"/>
    </source>
</evidence>
<evidence type="ECO:0000256" key="8">
    <source>
        <dbReference type="ARBA" id="ARBA00022989"/>
    </source>
</evidence>